<accession>A0A1Y2GJH8</accession>
<feature type="region of interest" description="Disordered" evidence="1">
    <location>
        <begin position="92"/>
        <end position="111"/>
    </location>
</feature>
<dbReference type="RefSeq" id="XP_021880227.1">
    <property type="nucleotide sequence ID" value="XM_022024541.1"/>
</dbReference>
<organism evidence="3 4">
    <name type="scientific">Lobosporangium transversale</name>
    <dbReference type="NCBI Taxonomy" id="64571"/>
    <lineage>
        <taxon>Eukaryota</taxon>
        <taxon>Fungi</taxon>
        <taxon>Fungi incertae sedis</taxon>
        <taxon>Mucoromycota</taxon>
        <taxon>Mortierellomycotina</taxon>
        <taxon>Mortierellomycetes</taxon>
        <taxon>Mortierellales</taxon>
        <taxon>Mortierellaceae</taxon>
        <taxon>Lobosporangium</taxon>
    </lineage>
</organism>
<feature type="transmembrane region" description="Helical" evidence="2">
    <location>
        <begin position="25"/>
        <end position="52"/>
    </location>
</feature>
<name>A0A1Y2GJH8_9FUNG</name>
<dbReference type="AlphaFoldDB" id="A0A1Y2GJH8"/>
<evidence type="ECO:0000313" key="3">
    <source>
        <dbReference type="EMBL" id="ORZ12878.1"/>
    </source>
</evidence>
<evidence type="ECO:0000256" key="2">
    <source>
        <dbReference type="SAM" id="Phobius"/>
    </source>
</evidence>
<dbReference type="InParanoid" id="A0A1Y2GJH8"/>
<keyword evidence="2" id="KW-1133">Transmembrane helix</keyword>
<reference evidence="3 4" key="1">
    <citation type="submission" date="2016-07" db="EMBL/GenBank/DDBJ databases">
        <title>Pervasive Adenine N6-methylation of Active Genes in Fungi.</title>
        <authorList>
            <consortium name="DOE Joint Genome Institute"/>
            <person name="Mondo S.J."/>
            <person name="Dannebaum R.O."/>
            <person name="Kuo R.C."/>
            <person name="Labutti K."/>
            <person name="Haridas S."/>
            <person name="Kuo A."/>
            <person name="Salamov A."/>
            <person name="Ahrendt S.R."/>
            <person name="Lipzen A."/>
            <person name="Sullivan W."/>
            <person name="Andreopoulos W.B."/>
            <person name="Clum A."/>
            <person name="Lindquist E."/>
            <person name="Daum C."/>
            <person name="Ramamoorthy G.K."/>
            <person name="Gryganskyi A."/>
            <person name="Culley D."/>
            <person name="Magnuson J.K."/>
            <person name="James T.Y."/>
            <person name="O'Malley M.A."/>
            <person name="Stajich J.E."/>
            <person name="Spatafora J.W."/>
            <person name="Visel A."/>
            <person name="Grigoriev I.V."/>
        </authorList>
    </citation>
    <scope>NUCLEOTIDE SEQUENCE [LARGE SCALE GENOMIC DNA]</scope>
    <source>
        <strain evidence="3 4">NRRL 3116</strain>
    </source>
</reference>
<keyword evidence="2" id="KW-0472">Membrane</keyword>
<protein>
    <submittedName>
        <fullName evidence="3">Uncharacterized protein</fullName>
    </submittedName>
</protein>
<keyword evidence="4" id="KW-1185">Reference proteome</keyword>
<feature type="compositionally biased region" description="Basic residues" evidence="1">
    <location>
        <begin position="95"/>
        <end position="111"/>
    </location>
</feature>
<comment type="caution">
    <text evidence="3">The sequence shown here is derived from an EMBL/GenBank/DDBJ whole genome shotgun (WGS) entry which is preliminary data.</text>
</comment>
<keyword evidence="2" id="KW-0812">Transmembrane</keyword>
<evidence type="ECO:0000256" key="1">
    <source>
        <dbReference type="SAM" id="MobiDB-lite"/>
    </source>
</evidence>
<dbReference type="EMBL" id="MCFF01000024">
    <property type="protein sequence ID" value="ORZ12878.1"/>
    <property type="molecule type" value="Genomic_DNA"/>
</dbReference>
<dbReference type="GeneID" id="33566385"/>
<dbReference type="Proteomes" id="UP000193648">
    <property type="component" value="Unassembled WGS sequence"/>
</dbReference>
<proteinExistence type="predicted"/>
<sequence length="111" mass="12608">MMMSLALLATIKTHLSPTLPSFFFFFLLFTFSFSISTTTTATSAFSFFFFFLSPETFLPPKNLITHKPLFGYHILWQPTPSLATTFSNQLASLHNPHRGRKRTSPKPKASK</sequence>
<evidence type="ECO:0000313" key="4">
    <source>
        <dbReference type="Proteomes" id="UP000193648"/>
    </source>
</evidence>
<gene>
    <name evidence="3" type="ORF">BCR41DRAFT_355828</name>
</gene>